<comment type="similarity">
    <text evidence="3">Belongs to the peptidase M24B family.</text>
</comment>
<dbReference type="RefSeq" id="WP_133593296.1">
    <property type="nucleotide sequence ID" value="NZ_CP037953.1"/>
</dbReference>
<evidence type="ECO:0000256" key="5">
    <source>
        <dbReference type="ARBA" id="ARBA00022670"/>
    </source>
</evidence>
<dbReference type="Gene3D" id="3.40.350.10">
    <property type="entry name" value="Creatinase/prolidase N-terminal domain"/>
    <property type="match status" value="1"/>
</dbReference>
<keyword evidence="9" id="KW-0464">Manganese</keyword>
<sequence length="438" mass="49364">MLKAKDFQRRRRRLMSQIGKGSIAIVPSAKEVVRSRDTHYLFRQDSDFAYLTGFPEPNAVLVLIPGREQGEQVLFCQDRDPTAETWHGRRYGPARAATEFGFDDAFPIDDIDEILPHLMEGRERIHYAMGQNHEFDNHVMAWINTLRAQVKKGVHAPGEIIDLRHALHDMRLFKEAAEIKLMKQAAHAAAEGHKRAMRTTKPGMTEDQVENELLHEFGKHGARYAAYNSIVAGGENACILHYVENNMALKDGELLLIDAGAEYQWYASDITRTFPINGKFTPLQRKVYDWVLKAQLAAIEQIKPGNTWNKIHDTAVKVLTQGLVDLGVLKGKVSELVEAEAYKPYYMHKTGHWLGLDVHDVGDYQIDNQPRVLEPGMVMTVEPGLYFAPGTKGLPKKFWGIGIRIEDDVLVTKTGHEVLTHGVPKNADEIETLMAKAG</sequence>
<evidence type="ECO:0000256" key="1">
    <source>
        <dbReference type="ARBA" id="ARBA00001424"/>
    </source>
</evidence>
<evidence type="ECO:0000256" key="12">
    <source>
        <dbReference type="ARBA" id="ARBA00081411"/>
    </source>
</evidence>
<dbReference type="InterPro" id="IPR000994">
    <property type="entry name" value="Pept_M24"/>
</dbReference>
<organism evidence="14 15">
    <name type="scientific">Permianibacter aggregans</name>
    <dbReference type="NCBI Taxonomy" id="1510150"/>
    <lineage>
        <taxon>Bacteria</taxon>
        <taxon>Pseudomonadati</taxon>
        <taxon>Pseudomonadota</taxon>
        <taxon>Gammaproteobacteria</taxon>
        <taxon>Pseudomonadales</taxon>
        <taxon>Pseudomonadaceae</taxon>
        <taxon>Permianibacter</taxon>
    </lineage>
</organism>
<dbReference type="Gene3D" id="3.90.230.10">
    <property type="entry name" value="Creatinase/methionine aminopeptidase superfamily"/>
    <property type="match status" value="1"/>
</dbReference>
<evidence type="ECO:0000256" key="11">
    <source>
        <dbReference type="ARBA" id="ARBA00075356"/>
    </source>
</evidence>
<proteinExistence type="inferred from homology"/>
<dbReference type="InterPro" id="IPR036005">
    <property type="entry name" value="Creatinase/aminopeptidase-like"/>
</dbReference>
<dbReference type="InterPro" id="IPR029149">
    <property type="entry name" value="Creatin/AminoP/Spt16_N"/>
</dbReference>
<keyword evidence="15" id="KW-1185">Reference proteome</keyword>
<dbReference type="AlphaFoldDB" id="A0A4V3D6J6"/>
<name>A0A4V3D6J6_9GAMM</name>
<dbReference type="Pfam" id="PF05195">
    <property type="entry name" value="AMP_N"/>
    <property type="match status" value="1"/>
</dbReference>
<comment type="caution">
    <text evidence="14">The sequence shown here is derived from an EMBL/GenBank/DDBJ whole genome shotgun (WGS) entry which is preliminary data.</text>
</comment>
<dbReference type="GO" id="GO:0006508">
    <property type="term" value="P:proteolysis"/>
    <property type="evidence" value="ECO:0007669"/>
    <property type="project" value="UniProtKB-KW"/>
</dbReference>
<evidence type="ECO:0000313" key="14">
    <source>
        <dbReference type="EMBL" id="TDQ44217.1"/>
    </source>
</evidence>
<dbReference type="SUPFAM" id="SSF55920">
    <property type="entry name" value="Creatinase/aminopeptidase"/>
    <property type="match status" value="1"/>
</dbReference>
<dbReference type="FunFam" id="3.90.230.10:FF:000002">
    <property type="entry name" value="Xaa-Pro aminopeptidase 3"/>
    <property type="match status" value="1"/>
</dbReference>
<dbReference type="GO" id="GO:0030145">
    <property type="term" value="F:manganese ion binding"/>
    <property type="evidence" value="ECO:0007669"/>
    <property type="project" value="InterPro"/>
</dbReference>
<evidence type="ECO:0000256" key="7">
    <source>
        <dbReference type="ARBA" id="ARBA00022801"/>
    </source>
</evidence>
<keyword evidence="6" id="KW-0479">Metal-binding</keyword>
<comment type="catalytic activity">
    <reaction evidence="1">
        <text>Release of any N-terminal amino acid, including proline, that is linked to proline, even from a dipeptide or tripeptide.</text>
        <dbReference type="EC" id="3.4.11.9"/>
    </reaction>
</comment>
<dbReference type="InterPro" id="IPR007865">
    <property type="entry name" value="Aminopep_P_N"/>
</dbReference>
<dbReference type="OrthoDB" id="9806388at2"/>
<dbReference type="SMART" id="SM01011">
    <property type="entry name" value="AMP_N"/>
    <property type="match status" value="1"/>
</dbReference>
<evidence type="ECO:0000256" key="4">
    <source>
        <dbReference type="ARBA" id="ARBA00012574"/>
    </source>
</evidence>
<protein>
    <recommendedName>
        <fullName evidence="10">Xaa-Pro aminopeptidase</fullName>
        <ecNumber evidence="4">3.4.11.9</ecNumber>
    </recommendedName>
    <alternativeName>
        <fullName evidence="11">Aminopeptidase P II</fullName>
    </alternativeName>
    <alternativeName>
        <fullName evidence="12">X-Pro aminopeptidase</fullName>
    </alternativeName>
</protein>
<dbReference type="PANTHER" id="PTHR43226">
    <property type="entry name" value="XAA-PRO AMINOPEPTIDASE 3"/>
    <property type="match status" value="1"/>
</dbReference>
<dbReference type="PANTHER" id="PTHR43226:SF4">
    <property type="entry name" value="XAA-PRO AMINOPEPTIDASE 3"/>
    <property type="match status" value="1"/>
</dbReference>
<dbReference type="GO" id="GO:0005829">
    <property type="term" value="C:cytosol"/>
    <property type="evidence" value="ECO:0007669"/>
    <property type="project" value="TreeGrafter"/>
</dbReference>
<comment type="cofactor">
    <cofactor evidence="2">
        <name>Mn(2+)</name>
        <dbReference type="ChEBI" id="CHEBI:29035"/>
    </cofactor>
</comment>
<dbReference type="InterPro" id="IPR052433">
    <property type="entry name" value="X-Pro_dipept-like"/>
</dbReference>
<dbReference type="SUPFAM" id="SSF53092">
    <property type="entry name" value="Creatinase/prolidase N-terminal domain"/>
    <property type="match status" value="1"/>
</dbReference>
<evidence type="ECO:0000313" key="15">
    <source>
        <dbReference type="Proteomes" id="UP000295375"/>
    </source>
</evidence>
<evidence type="ECO:0000259" key="13">
    <source>
        <dbReference type="SMART" id="SM01011"/>
    </source>
</evidence>
<evidence type="ECO:0000256" key="9">
    <source>
        <dbReference type="ARBA" id="ARBA00023211"/>
    </source>
</evidence>
<gene>
    <name evidence="14" type="ORF">EV696_12529</name>
</gene>
<keyword evidence="7" id="KW-0378">Hydrolase</keyword>
<keyword evidence="5" id="KW-0645">Protease</keyword>
<evidence type="ECO:0000256" key="6">
    <source>
        <dbReference type="ARBA" id="ARBA00022723"/>
    </source>
</evidence>
<dbReference type="Proteomes" id="UP000295375">
    <property type="component" value="Unassembled WGS sequence"/>
</dbReference>
<keyword evidence="8" id="KW-0482">Metalloprotease</keyword>
<dbReference type="GO" id="GO:0070006">
    <property type="term" value="F:metalloaminopeptidase activity"/>
    <property type="evidence" value="ECO:0007669"/>
    <property type="project" value="InterPro"/>
</dbReference>
<reference evidence="14 15" key="1">
    <citation type="submission" date="2019-03" db="EMBL/GenBank/DDBJ databases">
        <title>Genomic Encyclopedia of Type Strains, Phase IV (KMG-IV): sequencing the most valuable type-strain genomes for metagenomic binning, comparative biology and taxonomic classification.</title>
        <authorList>
            <person name="Goeker M."/>
        </authorList>
    </citation>
    <scope>NUCLEOTIDE SEQUENCE [LARGE SCALE GENOMIC DNA]</scope>
    <source>
        <strain evidence="14 15">DSM 103792</strain>
    </source>
</reference>
<evidence type="ECO:0000256" key="10">
    <source>
        <dbReference type="ARBA" id="ARBA00069363"/>
    </source>
</evidence>
<accession>A0A4V3D6J6</accession>
<dbReference type="Pfam" id="PF00557">
    <property type="entry name" value="Peptidase_M24"/>
    <property type="match status" value="1"/>
</dbReference>
<feature type="domain" description="Aminopeptidase P N-terminal" evidence="13">
    <location>
        <begin position="2"/>
        <end position="136"/>
    </location>
</feature>
<keyword evidence="14" id="KW-0031">Aminopeptidase</keyword>
<dbReference type="NCBIfam" id="NF008131">
    <property type="entry name" value="PRK10879.1"/>
    <property type="match status" value="1"/>
</dbReference>
<dbReference type="EC" id="3.4.11.9" evidence="4"/>
<evidence type="ECO:0000256" key="2">
    <source>
        <dbReference type="ARBA" id="ARBA00001936"/>
    </source>
</evidence>
<evidence type="ECO:0000256" key="3">
    <source>
        <dbReference type="ARBA" id="ARBA00008766"/>
    </source>
</evidence>
<evidence type="ECO:0000256" key="8">
    <source>
        <dbReference type="ARBA" id="ARBA00023049"/>
    </source>
</evidence>
<dbReference type="CDD" id="cd01087">
    <property type="entry name" value="Prolidase"/>
    <property type="match status" value="1"/>
</dbReference>
<dbReference type="EMBL" id="SNYM01000025">
    <property type="protein sequence ID" value="TDQ44217.1"/>
    <property type="molecule type" value="Genomic_DNA"/>
</dbReference>